<evidence type="ECO:0000313" key="2">
    <source>
        <dbReference type="Proteomes" id="UP000074914"/>
    </source>
</evidence>
<sequence>MIAKSQLRPSMIHLSKRNCASQGRKLGSFTKNPGLSF</sequence>
<protein>
    <submittedName>
        <fullName evidence="1">Uncharacterized protein</fullName>
    </submittedName>
</protein>
<proteinExistence type="predicted"/>
<evidence type="ECO:0000313" key="1">
    <source>
        <dbReference type="EMBL" id="AMP16973.1"/>
    </source>
</evidence>
<keyword evidence="2" id="KW-1185">Reference proteome</keyword>
<name>A0ABM5ZD27_9BURK</name>
<gene>
    <name evidence="1" type="ORF">CPter291_4755</name>
</gene>
<organism evidence="1 2">
    <name type="scientific">Collimonas pratensis</name>
    <dbReference type="NCBI Taxonomy" id="279113"/>
    <lineage>
        <taxon>Bacteria</taxon>
        <taxon>Pseudomonadati</taxon>
        <taxon>Pseudomonadota</taxon>
        <taxon>Betaproteobacteria</taxon>
        <taxon>Burkholderiales</taxon>
        <taxon>Oxalobacteraceae</taxon>
        <taxon>Collimonas</taxon>
    </lineage>
</organism>
<dbReference type="EMBL" id="CP013236">
    <property type="protein sequence ID" value="AMP16973.1"/>
    <property type="molecule type" value="Genomic_DNA"/>
</dbReference>
<reference evidence="1 2" key="1">
    <citation type="submission" date="2015-11" db="EMBL/GenBank/DDBJ databases">
        <title>Exploring the genomic traits of fungus-feeding bacterial genus Collimonas.</title>
        <authorList>
            <person name="Song C."/>
            <person name="Schmidt R."/>
            <person name="de Jager V."/>
            <person name="Krzyzanowska D."/>
            <person name="Jongedijk E."/>
            <person name="Cankar K."/>
            <person name="Beekwilder J."/>
            <person name="van Veen A."/>
            <person name="de Boer W."/>
            <person name="van Veen J.A."/>
            <person name="Garbeva P."/>
        </authorList>
    </citation>
    <scope>NUCLEOTIDE SEQUENCE [LARGE SCALE GENOMIC DNA]</scope>
    <source>
        <strain evidence="1 2">Ter291</strain>
    </source>
</reference>
<accession>A0ABM5ZD27</accession>
<dbReference type="Proteomes" id="UP000074914">
    <property type="component" value="Chromosome"/>
</dbReference>